<evidence type="ECO:0000256" key="1">
    <source>
        <dbReference type="SAM" id="Phobius"/>
    </source>
</evidence>
<proteinExistence type="predicted"/>
<feature type="transmembrane region" description="Helical" evidence="1">
    <location>
        <begin position="42"/>
        <end position="62"/>
    </location>
</feature>
<feature type="transmembrane region" description="Helical" evidence="1">
    <location>
        <begin position="186"/>
        <end position="205"/>
    </location>
</feature>
<reference evidence="2 3" key="1">
    <citation type="submission" date="2020-03" db="EMBL/GenBank/DDBJ databases">
        <title>Sphingomonas sp. nov., isolated from fish.</title>
        <authorList>
            <person name="Hyun D.-W."/>
            <person name="Bae J.-W."/>
        </authorList>
    </citation>
    <scope>NUCLEOTIDE SEQUENCE [LARGE SCALE GENOMIC DNA]</scope>
    <source>
        <strain evidence="2 3">HDW15B</strain>
    </source>
</reference>
<keyword evidence="1" id="KW-0812">Transmembrane</keyword>
<feature type="transmembrane region" description="Helical" evidence="1">
    <location>
        <begin position="125"/>
        <end position="145"/>
    </location>
</feature>
<dbReference type="KEGG" id="spii:G7077_01275"/>
<feature type="transmembrane region" description="Helical" evidence="1">
    <location>
        <begin position="217"/>
        <end position="237"/>
    </location>
</feature>
<feature type="transmembrane region" description="Helical" evidence="1">
    <location>
        <begin position="157"/>
        <end position="179"/>
    </location>
</feature>
<keyword evidence="3" id="KW-1185">Reference proteome</keyword>
<sequence length="247" mass="25727">MQKQLNLDALPYACGAILLGIVTVAVQDFALTWQPVPPGLPARAPLAVLSGLVLLLGGAAILWRGARRLEIILPTFYALWVVALHLPNTVANPSVASLLGVAEIGALSVGGFAAVIAAKGSRYATVLPPVFGACAIIFGLSHFVYADFTASMVPSWIPGKLFCAYFTGAAHIAAGIAMLIGRFARLAAMLLAAMCASFVILLHAPRVAAAPGSRVEWTMLAAALSIAGAAWLLRSCIPMSTSEHLDR</sequence>
<evidence type="ECO:0000313" key="3">
    <source>
        <dbReference type="Proteomes" id="UP000503222"/>
    </source>
</evidence>
<dbReference type="EMBL" id="CP049869">
    <property type="protein sequence ID" value="QIK77745.1"/>
    <property type="molecule type" value="Genomic_DNA"/>
</dbReference>
<gene>
    <name evidence="2" type="ORF">G7077_01275</name>
</gene>
<feature type="transmembrane region" description="Helical" evidence="1">
    <location>
        <begin position="98"/>
        <end position="118"/>
    </location>
</feature>
<name>A0A6G7YLW8_9SPHN</name>
<feature type="transmembrane region" description="Helical" evidence="1">
    <location>
        <begin position="69"/>
        <end position="86"/>
    </location>
</feature>
<organism evidence="2 3">
    <name type="scientific">Sphingomonas piscis</name>
    <dbReference type="NCBI Taxonomy" id="2714943"/>
    <lineage>
        <taxon>Bacteria</taxon>
        <taxon>Pseudomonadati</taxon>
        <taxon>Pseudomonadota</taxon>
        <taxon>Alphaproteobacteria</taxon>
        <taxon>Sphingomonadales</taxon>
        <taxon>Sphingomonadaceae</taxon>
        <taxon>Sphingomonas</taxon>
    </lineage>
</organism>
<dbReference type="GO" id="GO:0016020">
    <property type="term" value="C:membrane"/>
    <property type="evidence" value="ECO:0007669"/>
    <property type="project" value="UniProtKB-SubCell"/>
</dbReference>
<evidence type="ECO:0000313" key="2">
    <source>
        <dbReference type="EMBL" id="QIK77745.1"/>
    </source>
</evidence>
<accession>A0A6G7YLW8</accession>
<dbReference type="RefSeq" id="WP_166410141.1">
    <property type="nucleotide sequence ID" value="NZ_CP049869.1"/>
</dbReference>
<protein>
    <submittedName>
        <fullName evidence="2">DoxX family membrane protein</fullName>
    </submittedName>
</protein>
<feature type="transmembrane region" description="Helical" evidence="1">
    <location>
        <begin position="12"/>
        <end position="30"/>
    </location>
</feature>
<dbReference type="Proteomes" id="UP000503222">
    <property type="component" value="Chromosome"/>
</dbReference>
<keyword evidence="1" id="KW-1133">Transmembrane helix</keyword>
<dbReference type="AlphaFoldDB" id="A0A6G7YLW8"/>
<keyword evidence="1" id="KW-0472">Membrane</keyword>